<keyword evidence="2" id="KW-1185">Reference proteome</keyword>
<reference evidence="1 2" key="1">
    <citation type="submission" date="2023-11" db="EMBL/GenBank/DDBJ databases">
        <authorList>
            <person name="Okamura Y."/>
        </authorList>
    </citation>
    <scope>NUCLEOTIDE SEQUENCE [LARGE SCALE GENOMIC DNA]</scope>
</reference>
<accession>A0AAV1JCB3</accession>
<name>A0AAV1JCB3_9NEOP</name>
<sequence>MLWISLIPSRWCHLPEHASTPSNKIDQFCSLADTCIHDTIPICGRMGDETRTFLDLCDLLEFACDTNQGWDVILYVTPAALLDLPVVMKPTACAQRGLETFVYGMFGYYYDD</sequence>
<proteinExistence type="predicted"/>
<evidence type="ECO:0000313" key="2">
    <source>
        <dbReference type="Proteomes" id="UP001497472"/>
    </source>
</evidence>
<protein>
    <submittedName>
        <fullName evidence="1">Uncharacterized protein</fullName>
    </submittedName>
</protein>
<gene>
    <name evidence="1" type="ORF">LNINA_LOCUS5280</name>
</gene>
<organism evidence="1 2">
    <name type="scientific">Leptosia nina</name>
    <dbReference type="NCBI Taxonomy" id="320188"/>
    <lineage>
        <taxon>Eukaryota</taxon>
        <taxon>Metazoa</taxon>
        <taxon>Ecdysozoa</taxon>
        <taxon>Arthropoda</taxon>
        <taxon>Hexapoda</taxon>
        <taxon>Insecta</taxon>
        <taxon>Pterygota</taxon>
        <taxon>Neoptera</taxon>
        <taxon>Endopterygota</taxon>
        <taxon>Lepidoptera</taxon>
        <taxon>Glossata</taxon>
        <taxon>Ditrysia</taxon>
        <taxon>Papilionoidea</taxon>
        <taxon>Pieridae</taxon>
        <taxon>Pierinae</taxon>
        <taxon>Leptosia</taxon>
    </lineage>
</organism>
<dbReference type="Proteomes" id="UP001497472">
    <property type="component" value="Unassembled WGS sequence"/>
</dbReference>
<evidence type="ECO:0000313" key="1">
    <source>
        <dbReference type="EMBL" id="CAK1545656.1"/>
    </source>
</evidence>
<comment type="caution">
    <text evidence="1">The sequence shown here is derived from an EMBL/GenBank/DDBJ whole genome shotgun (WGS) entry which is preliminary data.</text>
</comment>
<dbReference type="AlphaFoldDB" id="A0AAV1JCB3"/>
<dbReference type="EMBL" id="CAVLEF010000007">
    <property type="protein sequence ID" value="CAK1545656.1"/>
    <property type="molecule type" value="Genomic_DNA"/>
</dbReference>